<organism evidence="1 2">
    <name type="scientific">Stylophora pistillata</name>
    <name type="common">Smooth cauliflower coral</name>
    <dbReference type="NCBI Taxonomy" id="50429"/>
    <lineage>
        <taxon>Eukaryota</taxon>
        <taxon>Metazoa</taxon>
        <taxon>Cnidaria</taxon>
        <taxon>Anthozoa</taxon>
        <taxon>Hexacorallia</taxon>
        <taxon>Scleractinia</taxon>
        <taxon>Astrocoeniina</taxon>
        <taxon>Pocilloporidae</taxon>
        <taxon>Stylophora</taxon>
    </lineage>
</organism>
<dbReference type="EMBL" id="LSMT01000336">
    <property type="protein sequence ID" value="PFX19964.1"/>
    <property type="molecule type" value="Genomic_DNA"/>
</dbReference>
<dbReference type="PANTHER" id="PTHR35818:SF1">
    <property type="entry name" value="CILIA- AND FLAGELLA-ASSOCIATED PROTEIN 141"/>
    <property type="match status" value="1"/>
</dbReference>
<keyword evidence="2" id="KW-1185">Reference proteome</keyword>
<dbReference type="Proteomes" id="UP000225706">
    <property type="component" value="Unassembled WGS sequence"/>
</dbReference>
<reference evidence="2" key="1">
    <citation type="journal article" date="2017" name="bioRxiv">
        <title>Comparative analysis of the genomes of Stylophora pistillata and Acropora digitifera provides evidence for extensive differences between species of corals.</title>
        <authorList>
            <person name="Voolstra C.R."/>
            <person name="Li Y."/>
            <person name="Liew Y.J."/>
            <person name="Baumgarten S."/>
            <person name="Zoccola D."/>
            <person name="Flot J.-F."/>
            <person name="Tambutte S."/>
            <person name="Allemand D."/>
            <person name="Aranda M."/>
        </authorList>
    </citation>
    <scope>NUCLEOTIDE SEQUENCE [LARGE SCALE GENOMIC DNA]</scope>
</reference>
<dbReference type="InterPro" id="IPR029375">
    <property type="entry name" value="CFAP141"/>
</dbReference>
<dbReference type="PANTHER" id="PTHR35818">
    <property type="entry name" value="C1ORF189"/>
    <property type="match status" value="1"/>
</dbReference>
<evidence type="ECO:0000313" key="2">
    <source>
        <dbReference type="Proteomes" id="UP000225706"/>
    </source>
</evidence>
<protein>
    <submittedName>
        <fullName evidence="1">Uncharacterized protein</fullName>
    </submittedName>
</protein>
<sequence>MSMATNYRYEVERPGTKNLRKALKRQEERIKNDEFNSEQKAKVKSEIRVNQIADWMEKQEENSEGRMLKEWAADTKEELSLANKELTAVRRAQLQKLLYTEQALYEMELNAQGKSFFKQRT</sequence>
<proteinExistence type="predicted"/>
<dbReference type="AlphaFoldDB" id="A0A2B4RNF5"/>
<dbReference type="Pfam" id="PF15104">
    <property type="entry name" value="CFAP141"/>
    <property type="match status" value="1"/>
</dbReference>
<comment type="caution">
    <text evidence="1">The sequence shown here is derived from an EMBL/GenBank/DDBJ whole genome shotgun (WGS) entry which is preliminary data.</text>
</comment>
<evidence type="ECO:0000313" key="1">
    <source>
        <dbReference type="EMBL" id="PFX19964.1"/>
    </source>
</evidence>
<name>A0A2B4RNF5_STYPI</name>
<accession>A0A2B4RNF5</accession>
<gene>
    <name evidence="1" type="ORF">AWC38_SpisGene15607</name>
</gene>
<dbReference type="OrthoDB" id="2122938at2759"/>